<dbReference type="CDD" id="cd06454">
    <property type="entry name" value="KBL_like"/>
    <property type="match status" value="1"/>
</dbReference>
<keyword evidence="7" id="KW-1185">Reference proteome</keyword>
<name>A0A0W0ZK63_9GAMM</name>
<comment type="cofactor">
    <cofactor evidence="1 4">
        <name>pyridoxal 5'-phosphate</name>
        <dbReference type="ChEBI" id="CHEBI:597326"/>
    </cofactor>
</comment>
<keyword evidence="6" id="KW-0012">Acyltransferase</keyword>
<evidence type="ECO:0000256" key="3">
    <source>
        <dbReference type="ARBA" id="ARBA00022898"/>
    </source>
</evidence>
<dbReference type="GO" id="GO:0008483">
    <property type="term" value="F:transaminase activity"/>
    <property type="evidence" value="ECO:0007669"/>
    <property type="project" value="UniProtKB-KW"/>
</dbReference>
<keyword evidence="3 4" id="KW-0663">Pyridoxal phosphate</keyword>
<keyword evidence="6" id="KW-0032">Aminotransferase</keyword>
<dbReference type="InterPro" id="IPR015424">
    <property type="entry name" value="PyrdxlP-dep_Trfase"/>
</dbReference>
<dbReference type="InterPro" id="IPR015422">
    <property type="entry name" value="PyrdxlP-dep_Trfase_small"/>
</dbReference>
<evidence type="ECO:0000259" key="5">
    <source>
        <dbReference type="PROSITE" id="PS50075"/>
    </source>
</evidence>
<protein>
    <submittedName>
        <fullName evidence="6">Aminotransferase</fullName>
        <ecNumber evidence="6">2.3.1.47</ecNumber>
    </submittedName>
</protein>
<dbReference type="InterPro" id="IPR036736">
    <property type="entry name" value="ACP-like_sf"/>
</dbReference>
<dbReference type="Gene3D" id="3.90.1150.10">
    <property type="entry name" value="Aspartate Aminotransferase, domain 1"/>
    <property type="match status" value="1"/>
</dbReference>
<evidence type="ECO:0000313" key="6">
    <source>
        <dbReference type="EMBL" id="KTD69400.1"/>
    </source>
</evidence>
<feature type="domain" description="Carrier" evidence="5">
    <location>
        <begin position="22"/>
        <end position="99"/>
    </location>
</feature>
<dbReference type="Gene3D" id="3.40.640.10">
    <property type="entry name" value="Type I PLP-dependent aspartate aminotransferase-like (Major domain)"/>
    <property type="match status" value="1"/>
</dbReference>
<dbReference type="InterPro" id="IPR001917">
    <property type="entry name" value="Aminotrans_II_pyridoxalP_BS"/>
</dbReference>
<dbReference type="STRING" id="947033.Lste_2558"/>
<dbReference type="AlphaFoldDB" id="A0A0W0ZK63"/>
<dbReference type="InterPro" id="IPR015421">
    <property type="entry name" value="PyrdxlP-dep_Trfase_major"/>
</dbReference>
<dbReference type="Pfam" id="PF00550">
    <property type="entry name" value="PP-binding"/>
    <property type="match status" value="1"/>
</dbReference>
<dbReference type="PATRIC" id="fig|947033.5.peg.2713"/>
<evidence type="ECO:0000256" key="1">
    <source>
        <dbReference type="ARBA" id="ARBA00001933"/>
    </source>
</evidence>
<comment type="caution">
    <text evidence="6">The sequence shown here is derived from an EMBL/GenBank/DDBJ whole genome shotgun (WGS) entry which is preliminary data.</text>
</comment>
<dbReference type="Gene3D" id="1.10.1200.10">
    <property type="entry name" value="ACP-like"/>
    <property type="match status" value="1"/>
</dbReference>
<comment type="similarity">
    <text evidence="4">Belongs to the class-II pyridoxal-phosphate-dependent aminotransferase family.</text>
</comment>
<dbReference type="PANTHER" id="PTHR13693">
    <property type="entry name" value="CLASS II AMINOTRANSFERASE/8-AMINO-7-OXONONANOATE SYNTHASE"/>
    <property type="match status" value="1"/>
</dbReference>
<sequence length="521" mass="58444">MNSAHFMYGNLEVGIMMSNDPFTIGEIENYLQNNIANILSQPKENIDISSPLINFGFDSLHIQHFIANIEDGLQIKMDSELIVNFENIKELAGYLLECIDEQQAKPDLNKLQEHSQKQQNKTEKTEAHDTEFKTYPPYLHLKNMQSKLGANIFFDAQQGTSENTCLINGKEYINFTSYNYLGLASHPEVISSSCDAIRTYGTSVSASRLVSGQKIIHQELEDELARLLGVEDAIVFTSGHATNVMTIAHLYGPEDLILHDELAHNSLVLGAVYSKATRMTFPHNDWQAIDDILTKDRGFYKRVLIIIEGIYSMDGDIANLKQFIKVKNRHAAWLMVDEAHSMGVLGKNGRGISEHYGINPMDVEIWMGTLSKSFASCGGYIAGKKELIEYLKYTCPGFVFSVGLPPANTAAALSSIRIMSREPERINQLKELSQLARKTAQHYGFDIGLNENTPILPIILGDSQKCINTSRQCFERGVNVKPIIYPAVPENSARLRFFITAIHTPEQILKSFEILSQAIHH</sequence>
<reference evidence="6 7" key="1">
    <citation type="submission" date="2015-11" db="EMBL/GenBank/DDBJ databases">
        <title>Genomic analysis of 38 Legionella species identifies large and diverse effector repertoires.</title>
        <authorList>
            <person name="Burstein D."/>
            <person name="Amaro F."/>
            <person name="Zusman T."/>
            <person name="Lifshitz Z."/>
            <person name="Cohen O."/>
            <person name="Gilbert J.A."/>
            <person name="Pupko T."/>
            <person name="Shuman H.A."/>
            <person name="Segal G."/>
        </authorList>
    </citation>
    <scope>NUCLEOTIDE SEQUENCE [LARGE SCALE GENOMIC DNA]</scope>
    <source>
        <strain evidence="6 7">IMVS3376</strain>
    </source>
</reference>
<dbReference type="SUPFAM" id="SSF47336">
    <property type="entry name" value="ACP-like"/>
    <property type="match status" value="1"/>
</dbReference>
<proteinExistence type="inferred from homology"/>
<dbReference type="PANTHER" id="PTHR13693:SF3">
    <property type="entry name" value="LD36009P"/>
    <property type="match status" value="1"/>
</dbReference>
<keyword evidence="2 6" id="KW-0808">Transferase</keyword>
<dbReference type="RefSeq" id="WP_237760481.1">
    <property type="nucleotide sequence ID" value="NZ_DAIOMV010000005.1"/>
</dbReference>
<dbReference type="EC" id="2.3.1.47" evidence="6"/>
<organism evidence="6 7">
    <name type="scientific">Legionella steelei</name>
    <dbReference type="NCBI Taxonomy" id="947033"/>
    <lineage>
        <taxon>Bacteria</taxon>
        <taxon>Pseudomonadati</taxon>
        <taxon>Pseudomonadota</taxon>
        <taxon>Gammaproteobacteria</taxon>
        <taxon>Legionellales</taxon>
        <taxon>Legionellaceae</taxon>
        <taxon>Legionella</taxon>
    </lineage>
</organism>
<dbReference type="EMBL" id="LNYY01000019">
    <property type="protein sequence ID" value="KTD69400.1"/>
    <property type="molecule type" value="Genomic_DNA"/>
</dbReference>
<gene>
    <name evidence="6" type="ORF">Lste_2558</name>
</gene>
<dbReference type="Pfam" id="PF00155">
    <property type="entry name" value="Aminotran_1_2"/>
    <property type="match status" value="1"/>
</dbReference>
<dbReference type="InterPro" id="IPR004839">
    <property type="entry name" value="Aminotransferase_I/II_large"/>
</dbReference>
<dbReference type="PROSITE" id="PS50075">
    <property type="entry name" value="CARRIER"/>
    <property type="match status" value="1"/>
</dbReference>
<accession>A0A0W0ZK63</accession>
<dbReference type="InterPro" id="IPR009081">
    <property type="entry name" value="PP-bd_ACP"/>
</dbReference>
<dbReference type="InterPro" id="IPR050087">
    <property type="entry name" value="AON_synthase_class-II"/>
</dbReference>
<dbReference type="Proteomes" id="UP000054926">
    <property type="component" value="Unassembled WGS sequence"/>
</dbReference>
<dbReference type="GO" id="GO:0008710">
    <property type="term" value="F:8-amino-7-oxononanoate synthase activity"/>
    <property type="evidence" value="ECO:0007669"/>
    <property type="project" value="UniProtKB-EC"/>
</dbReference>
<dbReference type="SUPFAM" id="SSF53383">
    <property type="entry name" value="PLP-dependent transferases"/>
    <property type="match status" value="1"/>
</dbReference>
<evidence type="ECO:0000256" key="2">
    <source>
        <dbReference type="ARBA" id="ARBA00022679"/>
    </source>
</evidence>
<evidence type="ECO:0000256" key="4">
    <source>
        <dbReference type="RuleBase" id="RU003693"/>
    </source>
</evidence>
<dbReference type="GO" id="GO:0030170">
    <property type="term" value="F:pyridoxal phosphate binding"/>
    <property type="evidence" value="ECO:0007669"/>
    <property type="project" value="InterPro"/>
</dbReference>
<evidence type="ECO:0000313" key="7">
    <source>
        <dbReference type="Proteomes" id="UP000054926"/>
    </source>
</evidence>
<dbReference type="PROSITE" id="PS00599">
    <property type="entry name" value="AA_TRANSFER_CLASS_2"/>
    <property type="match status" value="1"/>
</dbReference>